<keyword evidence="1" id="KW-0808">Transferase</keyword>
<comment type="caution">
    <text evidence="4">The sequence shown here is derived from an EMBL/GenBank/DDBJ whole genome shotgun (WGS) entry which is preliminary data.</text>
</comment>
<accession>A0ABN2XRY0</accession>
<dbReference type="PANTHER" id="PTHR43877">
    <property type="entry name" value="AMINOALKYLPHOSPHONATE N-ACETYLTRANSFERASE-RELATED-RELATED"/>
    <property type="match status" value="1"/>
</dbReference>
<feature type="domain" description="N-acetyltransferase" evidence="3">
    <location>
        <begin position="7"/>
        <end position="158"/>
    </location>
</feature>
<dbReference type="Pfam" id="PF00583">
    <property type="entry name" value="Acetyltransf_1"/>
    <property type="match status" value="1"/>
</dbReference>
<dbReference type="CDD" id="cd04301">
    <property type="entry name" value="NAT_SF"/>
    <property type="match status" value="1"/>
</dbReference>
<dbReference type="Proteomes" id="UP001500575">
    <property type="component" value="Unassembled WGS sequence"/>
</dbReference>
<dbReference type="RefSeq" id="WP_344301951.1">
    <property type="nucleotide sequence ID" value="NZ_BAAAQQ010000002.1"/>
</dbReference>
<sequence>MSDRASVEVRTATLDDRAAVAALRRAWTEENAGATIDDPTFLARFDEWLAREHDQRVTWLGLVGGAPVAMLNLLVFTRMPAPRPPGSTRATQWGYLANFYVRPEQRDVGIGTAMLGACTAYADEHGFARIVLSPTTGSVPLYARHGFAPATSLMVRQP</sequence>
<organism evidence="4 5">
    <name type="scientific">Nocardioides bigeumensis</name>
    <dbReference type="NCBI Taxonomy" id="433657"/>
    <lineage>
        <taxon>Bacteria</taxon>
        <taxon>Bacillati</taxon>
        <taxon>Actinomycetota</taxon>
        <taxon>Actinomycetes</taxon>
        <taxon>Propionibacteriales</taxon>
        <taxon>Nocardioidaceae</taxon>
        <taxon>Nocardioides</taxon>
    </lineage>
</organism>
<protein>
    <recommendedName>
        <fullName evidence="3">N-acetyltransferase domain-containing protein</fullName>
    </recommendedName>
</protein>
<dbReference type="InterPro" id="IPR050832">
    <property type="entry name" value="Bact_Acetyltransf"/>
</dbReference>
<dbReference type="EMBL" id="BAAAQQ010000002">
    <property type="protein sequence ID" value="GAA2115183.1"/>
    <property type="molecule type" value="Genomic_DNA"/>
</dbReference>
<dbReference type="InterPro" id="IPR000182">
    <property type="entry name" value="GNAT_dom"/>
</dbReference>
<name>A0ABN2XRY0_9ACTN</name>
<evidence type="ECO:0000313" key="5">
    <source>
        <dbReference type="Proteomes" id="UP001500575"/>
    </source>
</evidence>
<dbReference type="InterPro" id="IPR016181">
    <property type="entry name" value="Acyl_CoA_acyltransferase"/>
</dbReference>
<evidence type="ECO:0000259" key="3">
    <source>
        <dbReference type="PROSITE" id="PS51186"/>
    </source>
</evidence>
<keyword evidence="5" id="KW-1185">Reference proteome</keyword>
<dbReference type="SUPFAM" id="SSF55729">
    <property type="entry name" value="Acyl-CoA N-acyltransferases (Nat)"/>
    <property type="match status" value="1"/>
</dbReference>
<reference evidence="4 5" key="1">
    <citation type="journal article" date="2019" name="Int. J. Syst. Evol. Microbiol.">
        <title>The Global Catalogue of Microorganisms (GCM) 10K type strain sequencing project: providing services to taxonomists for standard genome sequencing and annotation.</title>
        <authorList>
            <consortium name="The Broad Institute Genomics Platform"/>
            <consortium name="The Broad Institute Genome Sequencing Center for Infectious Disease"/>
            <person name="Wu L."/>
            <person name="Ma J."/>
        </authorList>
    </citation>
    <scope>NUCLEOTIDE SEQUENCE [LARGE SCALE GENOMIC DNA]</scope>
    <source>
        <strain evidence="4 5">JCM 16021</strain>
    </source>
</reference>
<keyword evidence="2" id="KW-0012">Acyltransferase</keyword>
<evidence type="ECO:0000256" key="2">
    <source>
        <dbReference type="ARBA" id="ARBA00023315"/>
    </source>
</evidence>
<proteinExistence type="predicted"/>
<dbReference type="Gene3D" id="3.40.630.30">
    <property type="match status" value="1"/>
</dbReference>
<evidence type="ECO:0000313" key="4">
    <source>
        <dbReference type="EMBL" id="GAA2115183.1"/>
    </source>
</evidence>
<dbReference type="PROSITE" id="PS51186">
    <property type="entry name" value="GNAT"/>
    <property type="match status" value="1"/>
</dbReference>
<evidence type="ECO:0000256" key="1">
    <source>
        <dbReference type="ARBA" id="ARBA00022679"/>
    </source>
</evidence>
<gene>
    <name evidence="4" type="ORF">GCM10009843_04250</name>
</gene>